<dbReference type="RefSeq" id="WP_308433688.1">
    <property type="nucleotide sequence ID" value="NZ_BMUT01000005.1"/>
</dbReference>
<comment type="caution">
    <text evidence="2">The sequence shown here is derived from an EMBL/GenBank/DDBJ whole genome shotgun (WGS) entry which is preliminary data.</text>
</comment>
<reference evidence="3" key="1">
    <citation type="journal article" date="2019" name="Int. J. Syst. Evol. Microbiol.">
        <title>The Global Catalogue of Microorganisms (GCM) 10K type strain sequencing project: providing services to taxonomists for standard genome sequencing and annotation.</title>
        <authorList>
            <consortium name="The Broad Institute Genomics Platform"/>
            <consortium name="The Broad Institute Genome Sequencing Center for Infectious Disease"/>
            <person name="Wu L."/>
            <person name="Ma J."/>
        </authorList>
    </citation>
    <scope>NUCLEOTIDE SEQUENCE [LARGE SCALE GENOMIC DNA]</scope>
    <source>
        <strain evidence="3">JCM 4586</strain>
    </source>
</reference>
<dbReference type="Proteomes" id="UP000659223">
    <property type="component" value="Unassembled WGS sequence"/>
</dbReference>
<evidence type="ECO:0000256" key="1">
    <source>
        <dbReference type="SAM" id="MobiDB-lite"/>
    </source>
</evidence>
<sequence>MSHIIPEPAPRAGSVLPDTDPEPTVAELDAIDREMPVIKAEIDLLDVQIALLDRPLTGVDVQRLRRAFRRVLDARRFLANHPIAGESEAA</sequence>
<name>A0ABQ2YFF8_9ACTN</name>
<keyword evidence="3" id="KW-1185">Reference proteome</keyword>
<evidence type="ECO:0000313" key="2">
    <source>
        <dbReference type="EMBL" id="GGX82582.1"/>
    </source>
</evidence>
<gene>
    <name evidence="2" type="ORF">GCM10010324_30260</name>
</gene>
<proteinExistence type="predicted"/>
<accession>A0ABQ2YFF8</accession>
<dbReference type="EMBL" id="BMUT01000005">
    <property type="protein sequence ID" value="GGX82582.1"/>
    <property type="molecule type" value="Genomic_DNA"/>
</dbReference>
<organism evidence="2 3">
    <name type="scientific">Streptomyces hiroshimensis</name>
    <dbReference type="NCBI Taxonomy" id="66424"/>
    <lineage>
        <taxon>Bacteria</taxon>
        <taxon>Bacillati</taxon>
        <taxon>Actinomycetota</taxon>
        <taxon>Actinomycetes</taxon>
        <taxon>Kitasatosporales</taxon>
        <taxon>Streptomycetaceae</taxon>
        <taxon>Streptomyces</taxon>
    </lineage>
</organism>
<dbReference type="InterPro" id="IPR046251">
    <property type="entry name" value="DUF6284"/>
</dbReference>
<feature type="region of interest" description="Disordered" evidence="1">
    <location>
        <begin position="1"/>
        <end position="21"/>
    </location>
</feature>
<evidence type="ECO:0000313" key="3">
    <source>
        <dbReference type="Proteomes" id="UP000659223"/>
    </source>
</evidence>
<protein>
    <submittedName>
        <fullName evidence="2">Uncharacterized protein</fullName>
    </submittedName>
</protein>
<dbReference type="Pfam" id="PF19801">
    <property type="entry name" value="DUF6284"/>
    <property type="match status" value="1"/>
</dbReference>